<dbReference type="SUPFAM" id="SSF56529">
    <property type="entry name" value="FAH"/>
    <property type="match status" value="1"/>
</dbReference>
<proteinExistence type="predicted"/>
<protein>
    <submittedName>
        <fullName evidence="1">2-keto-4-pentenoate hydratase</fullName>
    </submittedName>
</protein>
<dbReference type="GO" id="GO:0005737">
    <property type="term" value="C:cytoplasm"/>
    <property type="evidence" value="ECO:0007669"/>
    <property type="project" value="TreeGrafter"/>
</dbReference>
<name>A0A1G9QQH5_9PROT</name>
<reference evidence="1 2" key="1">
    <citation type="submission" date="2016-10" db="EMBL/GenBank/DDBJ databases">
        <authorList>
            <person name="de Groot N.N."/>
        </authorList>
    </citation>
    <scope>NUCLEOTIDE SEQUENCE [LARGE SCALE GENOMIC DNA]</scope>
    <source>
        <strain evidence="1 2">DSM 16077</strain>
    </source>
</reference>
<dbReference type="InterPro" id="IPR036663">
    <property type="entry name" value="Fumarylacetoacetase_C_sf"/>
</dbReference>
<dbReference type="OrthoDB" id="7861156at2"/>
<gene>
    <name evidence="1" type="ORF">SAMN04488568_105121</name>
</gene>
<dbReference type="PANTHER" id="PTHR30143:SF0">
    <property type="entry name" value="2-KETO-4-PENTENOATE HYDRATASE"/>
    <property type="match status" value="1"/>
</dbReference>
<dbReference type="GO" id="GO:0008684">
    <property type="term" value="F:2-oxopent-4-enoate hydratase activity"/>
    <property type="evidence" value="ECO:0007669"/>
    <property type="project" value="TreeGrafter"/>
</dbReference>
<accession>A0A1G9QQH5</accession>
<dbReference type="PANTHER" id="PTHR30143">
    <property type="entry name" value="ACID HYDRATASE"/>
    <property type="match status" value="1"/>
</dbReference>
<dbReference type="Gene3D" id="3.90.850.10">
    <property type="entry name" value="Fumarylacetoacetase-like, C-terminal domain"/>
    <property type="match status" value="1"/>
</dbReference>
<dbReference type="InterPro" id="IPR050772">
    <property type="entry name" value="Hydratase-Decarb/MhpD_sf"/>
</dbReference>
<evidence type="ECO:0000313" key="1">
    <source>
        <dbReference type="EMBL" id="SDM13282.1"/>
    </source>
</evidence>
<organism evidence="1 2">
    <name type="scientific">Maricaulis salignorans</name>
    <dbReference type="NCBI Taxonomy" id="144026"/>
    <lineage>
        <taxon>Bacteria</taxon>
        <taxon>Pseudomonadati</taxon>
        <taxon>Pseudomonadota</taxon>
        <taxon>Alphaproteobacteria</taxon>
        <taxon>Maricaulales</taxon>
        <taxon>Maricaulaceae</taxon>
        <taxon>Maricaulis</taxon>
    </lineage>
</organism>
<sequence>MASSGPFDPQLIAQALGAARAGRQPFDPLARFGPLGLEAGYAIAARNCDPASAAAFKLGGTTQATRTAFSVSRAYAGPLRADQQLHAGQALPPGLVNPVVEPEILLAFTTPFAPQSGRRSEDELRAALSWVAIGLEVPATPIMGLPKTGVGWLLADCCAAGALVIGERLPPDQLDRLSPARVSLQVGDQSSDGAATRLLDGALGAVADILSVFGDTGWTVAAAVPFATGGLAPALPIANGQTARAEFRAPGIELSISTSLCEEG</sequence>
<dbReference type="STRING" id="144026.SAMN04488568_105121"/>
<dbReference type="Proteomes" id="UP000199759">
    <property type="component" value="Unassembled WGS sequence"/>
</dbReference>
<keyword evidence="2" id="KW-1185">Reference proteome</keyword>
<dbReference type="AlphaFoldDB" id="A0A1G9QQH5"/>
<dbReference type="RefSeq" id="WP_091768547.1">
    <property type="nucleotide sequence ID" value="NZ_FNHG01000005.1"/>
</dbReference>
<dbReference type="EMBL" id="FNHG01000005">
    <property type="protein sequence ID" value="SDM13282.1"/>
    <property type="molecule type" value="Genomic_DNA"/>
</dbReference>
<evidence type="ECO:0000313" key="2">
    <source>
        <dbReference type="Proteomes" id="UP000199759"/>
    </source>
</evidence>